<dbReference type="RefSeq" id="WP_010936771.1">
    <property type="nucleotide sequence ID" value="NC_002936.3"/>
</dbReference>
<dbReference type="EMBL" id="CP000027">
    <property type="protein sequence ID" value="AAW39680.1"/>
    <property type="molecule type" value="Genomic_DNA"/>
</dbReference>
<dbReference type="Proteomes" id="UP000008289">
    <property type="component" value="Chromosome"/>
</dbReference>
<proteinExistence type="predicted"/>
<accession>Q3Z7K7</accession>
<dbReference type="KEGG" id="det:DET1077"/>
<keyword evidence="2" id="KW-1185">Reference proteome</keyword>
<gene>
    <name evidence="1" type="ordered locus">DET1077</name>
</gene>
<dbReference type="AlphaFoldDB" id="Q3Z7K7"/>
<dbReference type="eggNOG" id="ENOG5031A1V">
    <property type="taxonomic scope" value="Bacteria"/>
</dbReference>
<dbReference type="STRING" id="243164.DET1077"/>
<protein>
    <recommendedName>
        <fullName evidence="3">Phage tail protein</fullName>
    </recommendedName>
</protein>
<dbReference type="PATRIC" id="fig|243164.10.peg.1016"/>
<name>Q3Z7K7_DEHM1</name>
<evidence type="ECO:0000313" key="1">
    <source>
        <dbReference type="EMBL" id="AAW39680.1"/>
    </source>
</evidence>
<dbReference type="GeneID" id="3229642"/>
<dbReference type="HOGENOM" id="CLU_2045338_0_0_0"/>
<organism evidence="1 2">
    <name type="scientific">Dehalococcoides mccartyi (strain ATCC BAA-2266 / KCTC 15142 / 195)</name>
    <name type="common">Dehalococcoides ethenogenes (strain 195)</name>
    <dbReference type="NCBI Taxonomy" id="243164"/>
    <lineage>
        <taxon>Bacteria</taxon>
        <taxon>Bacillati</taxon>
        <taxon>Chloroflexota</taxon>
        <taxon>Dehalococcoidia</taxon>
        <taxon>Dehalococcoidales</taxon>
        <taxon>Dehalococcoidaceae</taxon>
        <taxon>Dehalococcoides</taxon>
    </lineage>
</organism>
<evidence type="ECO:0000313" key="2">
    <source>
        <dbReference type="Proteomes" id="UP000008289"/>
    </source>
</evidence>
<sequence length="120" mass="13436">MAFSHYLNIDGVEMPLPASYDLSLSDVEADSSGETEAGTTQRDIVRSGVAEISVAFQVSPAWLKTLSAMRSLPRLSVDFFNTETMVRENREMYMDGFKVSLAHDTSKKGLWKVSFTLKEY</sequence>
<evidence type="ECO:0008006" key="3">
    <source>
        <dbReference type="Google" id="ProtNLM"/>
    </source>
</evidence>
<reference evidence="1 2" key="1">
    <citation type="journal article" date="2005" name="Science">
        <title>Genome sequence of the PCE-dechlorinating bacterium Dehalococcoides ethenogenes.</title>
        <authorList>
            <person name="Seshadri R."/>
            <person name="Adrian L."/>
            <person name="Fouts D.E."/>
            <person name="Eisen J.A."/>
            <person name="Phillippy A.M."/>
            <person name="Methe B.A."/>
            <person name="Ward N.L."/>
            <person name="Nelson W.C."/>
            <person name="Deboy R.T."/>
            <person name="Khouri H.M."/>
            <person name="Kolonay J.F."/>
            <person name="Dodson R.J."/>
            <person name="Daugherty S.C."/>
            <person name="Brinkac L.M."/>
            <person name="Sullivan S.A."/>
            <person name="Madupu R."/>
            <person name="Nelson K.E."/>
            <person name="Kang K.H."/>
            <person name="Impraim M."/>
            <person name="Tran K."/>
            <person name="Robinson J.M."/>
            <person name="Forberger H.A."/>
            <person name="Fraser C.M."/>
            <person name="Zinder S.H."/>
            <person name="Heidelberg J.F."/>
        </authorList>
    </citation>
    <scope>NUCLEOTIDE SEQUENCE [LARGE SCALE GENOMIC DNA]</scope>
    <source>
        <strain evidence="2">ATCC BAA-2266 / KCTC 15142 / 195</strain>
    </source>
</reference>
<dbReference type="InParanoid" id="Q3Z7K7"/>